<dbReference type="InterPro" id="IPR029058">
    <property type="entry name" value="AB_hydrolase_fold"/>
</dbReference>
<dbReference type="RefSeq" id="WP_256395945.1">
    <property type="nucleotide sequence ID" value="NZ_JANHDJ010000003.1"/>
</dbReference>
<evidence type="ECO:0000313" key="3">
    <source>
        <dbReference type="Proteomes" id="UP001597052"/>
    </source>
</evidence>
<keyword evidence="3" id="KW-1185">Reference proteome</keyword>
<dbReference type="PANTHER" id="PTHR43433">
    <property type="entry name" value="HYDROLASE, ALPHA/BETA FOLD FAMILY PROTEIN"/>
    <property type="match status" value="1"/>
</dbReference>
<keyword evidence="2" id="KW-0378">Hydrolase</keyword>
<evidence type="ECO:0000259" key="1">
    <source>
        <dbReference type="Pfam" id="PF00561"/>
    </source>
</evidence>
<name>A0ABD6D8L5_9EURY</name>
<protein>
    <submittedName>
        <fullName evidence="2">Alpha/beta fold hydrolase</fullName>
    </submittedName>
</protein>
<dbReference type="EMBL" id="JBHUDM010000003">
    <property type="protein sequence ID" value="MFD1642547.1"/>
    <property type="molecule type" value="Genomic_DNA"/>
</dbReference>
<organism evidence="2 3">
    <name type="scientific">Halohasta litorea</name>
    <dbReference type="NCBI Taxonomy" id="869891"/>
    <lineage>
        <taxon>Archaea</taxon>
        <taxon>Methanobacteriati</taxon>
        <taxon>Methanobacteriota</taxon>
        <taxon>Stenosarchaea group</taxon>
        <taxon>Halobacteria</taxon>
        <taxon>Halobacteriales</taxon>
        <taxon>Haloferacaceae</taxon>
        <taxon>Halohasta</taxon>
    </lineage>
</organism>
<evidence type="ECO:0000313" key="2">
    <source>
        <dbReference type="EMBL" id="MFD1642547.1"/>
    </source>
</evidence>
<dbReference type="PRINTS" id="PR00111">
    <property type="entry name" value="ABHYDROLASE"/>
</dbReference>
<feature type="domain" description="AB hydrolase-1" evidence="1">
    <location>
        <begin position="44"/>
        <end position="279"/>
    </location>
</feature>
<dbReference type="Proteomes" id="UP001597052">
    <property type="component" value="Unassembled WGS sequence"/>
</dbReference>
<dbReference type="GO" id="GO:0016787">
    <property type="term" value="F:hydrolase activity"/>
    <property type="evidence" value="ECO:0007669"/>
    <property type="project" value="UniProtKB-KW"/>
</dbReference>
<dbReference type="AlphaFoldDB" id="A0ABD6D8L5"/>
<dbReference type="Gene3D" id="3.40.50.1820">
    <property type="entry name" value="alpha/beta hydrolase"/>
    <property type="match status" value="1"/>
</dbReference>
<dbReference type="InterPro" id="IPR000073">
    <property type="entry name" value="AB_hydrolase_1"/>
</dbReference>
<proteinExistence type="predicted"/>
<dbReference type="SUPFAM" id="SSF53474">
    <property type="entry name" value="alpha/beta-Hydrolases"/>
    <property type="match status" value="1"/>
</dbReference>
<dbReference type="PANTHER" id="PTHR43433:SF10">
    <property type="entry name" value="AB HYDROLASE-1 DOMAIN-CONTAINING PROTEIN"/>
    <property type="match status" value="1"/>
</dbReference>
<dbReference type="Pfam" id="PF00561">
    <property type="entry name" value="Abhydrolase_1"/>
    <property type="match status" value="1"/>
</dbReference>
<reference evidence="2 3" key="1">
    <citation type="journal article" date="2019" name="Int. J. Syst. Evol. Microbiol.">
        <title>The Global Catalogue of Microorganisms (GCM) 10K type strain sequencing project: providing services to taxonomists for standard genome sequencing and annotation.</title>
        <authorList>
            <consortium name="The Broad Institute Genomics Platform"/>
            <consortium name="The Broad Institute Genome Sequencing Center for Infectious Disease"/>
            <person name="Wu L."/>
            <person name="Ma J."/>
        </authorList>
    </citation>
    <scope>NUCLEOTIDE SEQUENCE [LARGE SCALE GENOMIC DNA]</scope>
    <source>
        <strain evidence="2 3">CGMCC 1.10593</strain>
    </source>
</reference>
<accession>A0ABD6D8L5</accession>
<gene>
    <name evidence="2" type="ORF">ACFSBW_11750</name>
</gene>
<sequence>MAETATTGSVEADIEWPVDSVDVSVAGRTVAYAAYGDPAGRPAILLHGTPGSRRVGGLFAPAAAEQGVRLLAVDRPGYGDSEAWPERSLVDIGAVVAAVLDDAGVDRAGVIGFSGGGPHALAIAATHPDRVRSVDVISGATPPSVGETPPPQRLLATMAAATPRLFGGLFGLQAWIADHVTPAVFLSQYTDRGVDSFDARVVDQLADEFVAAVGGRRPGVATEFRLLAEEWGFEPRSLDHSVRLWHGQQDSNVPLAGVRQLSQQLPNSELTTLNGDHLSTLLDCRERVLACHP</sequence>
<comment type="caution">
    <text evidence="2">The sequence shown here is derived from an EMBL/GenBank/DDBJ whole genome shotgun (WGS) entry which is preliminary data.</text>
</comment>
<dbReference type="InterPro" id="IPR050471">
    <property type="entry name" value="AB_hydrolase"/>
</dbReference>